<evidence type="ECO:0000313" key="3">
    <source>
        <dbReference type="Proteomes" id="UP000679725"/>
    </source>
</evidence>
<sequence>MLTTVRGIFENGKVTLMEIPPVNKKTEVVVTFLEDIKLEQPLTKRVAGILSGKIIMSDDFDEPLDEFKEYM</sequence>
<comment type="caution">
    <text evidence="2">The sequence shown here is derived from an EMBL/GenBank/DDBJ whole genome shotgun (WGS) entry which is preliminary data.</text>
</comment>
<organism evidence="2 3">
    <name type="scientific">Dyadobacter linearis</name>
    <dbReference type="NCBI Taxonomy" id="2823330"/>
    <lineage>
        <taxon>Bacteria</taxon>
        <taxon>Pseudomonadati</taxon>
        <taxon>Bacteroidota</taxon>
        <taxon>Cytophagia</taxon>
        <taxon>Cytophagales</taxon>
        <taxon>Spirosomataceae</taxon>
        <taxon>Dyadobacter</taxon>
    </lineage>
</organism>
<evidence type="ECO:0000313" key="2">
    <source>
        <dbReference type="EMBL" id="CAG5069663.1"/>
    </source>
</evidence>
<evidence type="ECO:0000259" key="1">
    <source>
        <dbReference type="Pfam" id="PF10047"/>
    </source>
</evidence>
<reference evidence="2 3" key="1">
    <citation type="submission" date="2021-04" db="EMBL/GenBank/DDBJ databases">
        <authorList>
            <person name="Rodrigo-Torres L."/>
            <person name="Arahal R. D."/>
            <person name="Lucena T."/>
        </authorList>
    </citation>
    <scope>NUCLEOTIDE SEQUENCE [LARGE SCALE GENOMIC DNA]</scope>
    <source>
        <strain evidence="2 3">CECT 9623</strain>
    </source>
</reference>
<protein>
    <recommendedName>
        <fullName evidence="1">DUF2281 domain-containing protein</fullName>
    </recommendedName>
</protein>
<dbReference type="Proteomes" id="UP000679725">
    <property type="component" value="Unassembled WGS sequence"/>
</dbReference>
<name>A0ABM8UQF2_9BACT</name>
<feature type="domain" description="DUF2281" evidence="1">
    <location>
        <begin position="36"/>
        <end position="70"/>
    </location>
</feature>
<keyword evidence="3" id="KW-1185">Reference proteome</keyword>
<dbReference type="InterPro" id="IPR018739">
    <property type="entry name" value="DUF2281"/>
</dbReference>
<dbReference type="EMBL" id="CAJRAU010000003">
    <property type="protein sequence ID" value="CAG5069663.1"/>
    <property type="molecule type" value="Genomic_DNA"/>
</dbReference>
<proteinExistence type="predicted"/>
<dbReference type="Pfam" id="PF10047">
    <property type="entry name" value="DUF2281"/>
    <property type="match status" value="1"/>
</dbReference>
<gene>
    <name evidence="2" type="ORF">DYBT9623_02399</name>
</gene>
<accession>A0ABM8UQF2</accession>